<dbReference type="InterPro" id="IPR029058">
    <property type="entry name" value="AB_hydrolase_fold"/>
</dbReference>
<proteinExistence type="predicted"/>
<comment type="caution">
    <text evidence="1">The sequence shown here is derived from an EMBL/GenBank/DDBJ whole genome shotgun (WGS) entry which is preliminary data.</text>
</comment>
<dbReference type="STRING" id="228230.RMCC_5885"/>
<sequence length="334" mass="36987">MRIGTVYVGLGEGDRSPEIVKVKALLKRKFTPARNTLDDSDLFTPELTAEVKRVQAVYRSEGKPGAPKYIDGVVNLEFKYDVGLLPRPEKPKPIIFTVEGHMSVPFNGPCAYTASALEQEGRIRWQPVGYNSTATPFDNKSGINELNRLLNLTTLDNGVPFPAGTPWGMIIFSQGGIVGCETFLRMRRANHWRLNDLKGVIAFGNPYREKDVIADWVPDPPKAGTQGISDVRMTNTPEYWREHSRHGDLYAENPDNEVGLNRSSIYKIVAESSWSGGPAGMLSRITDLLADPTDGVIDIAKAIMGGAMFLGNMQSHGIYDLAPCIDFMRSRVHY</sequence>
<dbReference type="Gene3D" id="3.40.50.1820">
    <property type="entry name" value="alpha/beta hydrolase"/>
    <property type="match status" value="1"/>
</dbReference>
<dbReference type="EMBL" id="BCSY01000113">
    <property type="protein sequence ID" value="GAS98920.1"/>
    <property type="molecule type" value="Genomic_DNA"/>
</dbReference>
<dbReference type="RefSeq" id="WP_062659673.1">
    <property type="nucleotide sequence ID" value="NZ_BCSY01000113.1"/>
</dbReference>
<name>A0A100WIR0_MYCCR</name>
<dbReference type="Gene3D" id="1.10.10.1120">
    <property type="entry name" value="Lysin B, C-terminal linker domain"/>
    <property type="match status" value="1"/>
</dbReference>
<dbReference type="OrthoDB" id="4669405at2"/>
<gene>
    <name evidence="1" type="ORF">RMCC_5885</name>
</gene>
<dbReference type="InterPro" id="IPR041855">
    <property type="entry name" value="Lysin_B_C_ter"/>
</dbReference>
<dbReference type="AlphaFoldDB" id="A0A100WIR0"/>
<keyword evidence="2" id="KW-1185">Reference proteome</keyword>
<reference evidence="2" key="1">
    <citation type="journal article" date="2016" name="Genome Announc.">
        <title>Draft Genome Sequences of Five Rapidly Growing Mycobacterium Species, M. thermoresistibile, M. fortuitum subsp. acetamidolyticum, M. canariasense, M. brisbanense, and M. novocastrense.</title>
        <authorList>
            <person name="Katahira K."/>
            <person name="Ogura Y."/>
            <person name="Gotoh Y."/>
            <person name="Hayashi T."/>
        </authorList>
    </citation>
    <scope>NUCLEOTIDE SEQUENCE [LARGE SCALE GENOMIC DNA]</scope>
    <source>
        <strain evidence="2">JCM15298</strain>
    </source>
</reference>
<dbReference type="Proteomes" id="UP000069443">
    <property type="component" value="Unassembled WGS sequence"/>
</dbReference>
<reference evidence="2" key="2">
    <citation type="submission" date="2016-02" db="EMBL/GenBank/DDBJ databases">
        <title>Draft genome sequence of five rapidly growing Mycobacterium species.</title>
        <authorList>
            <person name="Katahira K."/>
            <person name="Gotou Y."/>
            <person name="Iida K."/>
            <person name="Ogura Y."/>
            <person name="Hayashi T."/>
        </authorList>
    </citation>
    <scope>NUCLEOTIDE SEQUENCE [LARGE SCALE GENOMIC DNA]</scope>
    <source>
        <strain evidence="2">JCM15298</strain>
    </source>
</reference>
<dbReference type="SUPFAM" id="SSF53474">
    <property type="entry name" value="alpha/beta-Hydrolases"/>
    <property type="match status" value="1"/>
</dbReference>
<accession>A0A100WIR0</accession>
<protein>
    <submittedName>
        <fullName evidence="1">Lysin B</fullName>
    </submittedName>
</protein>
<evidence type="ECO:0000313" key="2">
    <source>
        <dbReference type="Proteomes" id="UP000069443"/>
    </source>
</evidence>
<organism evidence="1 2">
    <name type="scientific">Mycolicibacterium canariasense</name>
    <name type="common">Mycobacterium canariasense</name>
    <dbReference type="NCBI Taxonomy" id="228230"/>
    <lineage>
        <taxon>Bacteria</taxon>
        <taxon>Bacillati</taxon>
        <taxon>Actinomycetota</taxon>
        <taxon>Actinomycetes</taxon>
        <taxon>Mycobacteriales</taxon>
        <taxon>Mycobacteriaceae</taxon>
        <taxon>Mycolicibacterium</taxon>
    </lineage>
</organism>
<evidence type="ECO:0000313" key="1">
    <source>
        <dbReference type="EMBL" id="GAS98920.1"/>
    </source>
</evidence>